<name>A0A0A9G147_ARUDO</name>
<evidence type="ECO:0000313" key="1">
    <source>
        <dbReference type="EMBL" id="JAE16261.1"/>
    </source>
</evidence>
<dbReference type="EMBL" id="GBRH01181635">
    <property type="protein sequence ID" value="JAE16261.1"/>
    <property type="molecule type" value="Transcribed_RNA"/>
</dbReference>
<protein>
    <submittedName>
        <fullName evidence="1">Uncharacterized protein</fullName>
    </submittedName>
</protein>
<proteinExistence type="predicted"/>
<reference evidence="1" key="2">
    <citation type="journal article" date="2015" name="Data Brief">
        <title>Shoot transcriptome of the giant reed, Arundo donax.</title>
        <authorList>
            <person name="Barrero R.A."/>
            <person name="Guerrero F.D."/>
            <person name="Moolhuijzen P."/>
            <person name="Goolsby J.A."/>
            <person name="Tidwell J."/>
            <person name="Bellgard S.E."/>
            <person name="Bellgard M.I."/>
        </authorList>
    </citation>
    <scope>NUCLEOTIDE SEQUENCE</scope>
    <source>
        <tissue evidence="1">Shoot tissue taken approximately 20 cm above the soil surface</tissue>
    </source>
</reference>
<accession>A0A0A9G147</accession>
<sequence length="13" mass="1329">MILGGTRGEGLKP</sequence>
<reference evidence="1" key="1">
    <citation type="submission" date="2014-09" db="EMBL/GenBank/DDBJ databases">
        <authorList>
            <person name="Magalhaes I.L.F."/>
            <person name="Oliveira U."/>
            <person name="Santos F.R."/>
            <person name="Vidigal T.H.D.A."/>
            <person name="Brescovit A.D."/>
            <person name="Santos A.J."/>
        </authorList>
    </citation>
    <scope>NUCLEOTIDE SEQUENCE</scope>
    <source>
        <tissue evidence="1">Shoot tissue taken approximately 20 cm above the soil surface</tissue>
    </source>
</reference>
<organism evidence="1">
    <name type="scientific">Arundo donax</name>
    <name type="common">Giant reed</name>
    <name type="synonym">Donax arundinaceus</name>
    <dbReference type="NCBI Taxonomy" id="35708"/>
    <lineage>
        <taxon>Eukaryota</taxon>
        <taxon>Viridiplantae</taxon>
        <taxon>Streptophyta</taxon>
        <taxon>Embryophyta</taxon>
        <taxon>Tracheophyta</taxon>
        <taxon>Spermatophyta</taxon>
        <taxon>Magnoliopsida</taxon>
        <taxon>Liliopsida</taxon>
        <taxon>Poales</taxon>
        <taxon>Poaceae</taxon>
        <taxon>PACMAD clade</taxon>
        <taxon>Arundinoideae</taxon>
        <taxon>Arundineae</taxon>
        <taxon>Arundo</taxon>
    </lineage>
</organism>